<dbReference type="EMBL" id="DXCN01000039">
    <property type="protein sequence ID" value="HIY94939.1"/>
    <property type="molecule type" value="Genomic_DNA"/>
</dbReference>
<evidence type="ECO:0000313" key="2">
    <source>
        <dbReference type="Proteomes" id="UP000824134"/>
    </source>
</evidence>
<sequence>MLPGTYKPGPVIEATLRIYVNGIERPHASAKWGIDTAGGMPESLVNAGTDIRSRRGSITWAPEKIVSDEAQNPAWHTLPAEGDKVEIIAEVAGQAFPRFTGFIETTKAPLDGGEAVSEITDGLGVALTMPVNIPPWVTQTTGGGSRSVWMVMRCLELAGRGHLPADDPYTVAHDSYQFRGFYSATVGYTRMGATNYSASTHPYGLAMVRGMYTDAASSPARENRPWVAIGRVMTSHGGSIEVTLARGQSWALAYAQGVLKLYRAGSQIWEGKSLFPASVEAVPLVMEVGSGRVRIWTDFTTIEELKFASDGAGVQTVTAIGGLGVSVRYSPNASYAPALVAGMTPRPAGFFLAGLGDSGIRAMRGFENEPAEKVVASWCEATMGSVWADETGKVIVASRPYLMGKKPSITDKVQERVFTGAWATARDPLYSGVSISYLLPNIRGNSAAARQLVYQPANIQEITPGEEDIQFIQVPDLEDWHEVDTSWRAVVDAKDGQYNSAAFNAGSGSFWQITFEQPDTDGAYRWTGPASNHEDVSATLEKLGQRTLKMTHLVRQNTRSRIEKYYLATPTLGVEDLRRNNRGVPAPLVRAKWLVQWAEMAHEVTGAGGSMKPRLSLDTAWWLTPDDVRAYAQTLATELATARITFDSLSMLWDPRKQVGDTCLLAGEGKDGITRWEAEYIITGYTEAWEGNVPTWSCDAQAKWVRDPVAGKTYGDFTAAYARYDQWRVGTSYADLYDALPGKA</sequence>
<evidence type="ECO:0000313" key="1">
    <source>
        <dbReference type="EMBL" id="HIY94939.1"/>
    </source>
</evidence>
<reference evidence="1" key="1">
    <citation type="journal article" date="2021" name="PeerJ">
        <title>Extensive microbial diversity within the chicken gut microbiome revealed by metagenomics and culture.</title>
        <authorList>
            <person name="Gilroy R."/>
            <person name="Ravi A."/>
            <person name="Getino M."/>
            <person name="Pursley I."/>
            <person name="Horton D.L."/>
            <person name="Alikhan N.F."/>
            <person name="Baker D."/>
            <person name="Gharbi K."/>
            <person name="Hall N."/>
            <person name="Watson M."/>
            <person name="Adriaenssens E.M."/>
            <person name="Foster-Nyarko E."/>
            <person name="Jarju S."/>
            <person name="Secka A."/>
            <person name="Antonio M."/>
            <person name="Oren A."/>
            <person name="Chaudhuri R.R."/>
            <person name="La Ragione R."/>
            <person name="Hildebrand F."/>
            <person name="Pallen M.J."/>
        </authorList>
    </citation>
    <scope>NUCLEOTIDE SEQUENCE</scope>
    <source>
        <strain evidence="1">ChiHjej12B11-9195</strain>
    </source>
</reference>
<accession>A0A9D1ZSD9</accession>
<comment type="caution">
    <text evidence="1">The sequence shown here is derived from an EMBL/GenBank/DDBJ whole genome shotgun (WGS) entry which is preliminary data.</text>
</comment>
<protein>
    <submittedName>
        <fullName evidence="1">Uncharacterized protein</fullName>
    </submittedName>
</protein>
<proteinExistence type="predicted"/>
<gene>
    <name evidence="1" type="ORF">H9821_04650</name>
</gene>
<dbReference type="AlphaFoldDB" id="A0A9D1ZSD9"/>
<organism evidence="1 2">
    <name type="scientific">Candidatus Rothia avicola</name>
    <dbReference type="NCBI Taxonomy" id="2840478"/>
    <lineage>
        <taxon>Bacteria</taxon>
        <taxon>Bacillati</taxon>
        <taxon>Actinomycetota</taxon>
        <taxon>Actinomycetes</taxon>
        <taxon>Micrococcales</taxon>
        <taxon>Micrococcaceae</taxon>
        <taxon>Rothia</taxon>
    </lineage>
</organism>
<name>A0A9D1ZSD9_9MICC</name>
<dbReference type="Proteomes" id="UP000824134">
    <property type="component" value="Unassembled WGS sequence"/>
</dbReference>
<reference evidence="1" key="2">
    <citation type="submission" date="2021-04" db="EMBL/GenBank/DDBJ databases">
        <authorList>
            <person name="Gilroy R."/>
        </authorList>
    </citation>
    <scope>NUCLEOTIDE SEQUENCE</scope>
    <source>
        <strain evidence="1">ChiHjej12B11-9195</strain>
    </source>
</reference>